<proteinExistence type="predicted"/>
<evidence type="ECO:0000313" key="3">
    <source>
        <dbReference type="EMBL" id="TFY73716.1"/>
    </source>
</evidence>
<organism evidence="3 4">
    <name type="scientific">Hericium alpestre</name>
    <dbReference type="NCBI Taxonomy" id="135208"/>
    <lineage>
        <taxon>Eukaryota</taxon>
        <taxon>Fungi</taxon>
        <taxon>Dikarya</taxon>
        <taxon>Basidiomycota</taxon>
        <taxon>Agaricomycotina</taxon>
        <taxon>Agaricomycetes</taxon>
        <taxon>Russulales</taxon>
        <taxon>Hericiaceae</taxon>
        <taxon>Hericium</taxon>
    </lineage>
</organism>
<feature type="compositionally biased region" description="Polar residues" evidence="2">
    <location>
        <begin position="129"/>
        <end position="141"/>
    </location>
</feature>
<dbReference type="Proteomes" id="UP000298061">
    <property type="component" value="Unassembled WGS sequence"/>
</dbReference>
<evidence type="ECO:0000313" key="4">
    <source>
        <dbReference type="Proteomes" id="UP000298061"/>
    </source>
</evidence>
<name>A0A4Y9ZG27_9AGAM</name>
<sequence>MDSLYGRYSASSVDSMAVALSSPDATHDIDKPDSTLDNLLDCAVAVTDAQCAVVVEKVEAQLRAFEEHLALYQEDAARAYDELAQEHAESCAALRTSERKAFVRVRSTVDAAVSTTDLAIAKVDASTSTSDLHAGASQSSALDGCSTADLPRSSDLVPQTPLHTTPPADDIPFLQFPSRSPSHTPHDFAAQLKDKDDQIRILQTMVNDAVVNNVNMHPYAAFPGFHDPGPSELRTVDPAFLAAPDEHEIAALQAALRAKEEALNASAADVQSLRRALGEKDQEIDTLEKRCRRYQSKFVKTRKEFSSRRSCGRGD</sequence>
<comment type="caution">
    <text evidence="3">The sequence shown here is derived from an EMBL/GenBank/DDBJ whole genome shotgun (WGS) entry which is preliminary data.</text>
</comment>
<feature type="coiled-coil region" evidence="1">
    <location>
        <begin position="249"/>
        <end position="304"/>
    </location>
</feature>
<protein>
    <submittedName>
        <fullName evidence="3">Uncharacterized protein</fullName>
    </submittedName>
</protein>
<keyword evidence="4" id="KW-1185">Reference proteome</keyword>
<reference evidence="3 4" key="1">
    <citation type="submission" date="2019-02" db="EMBL/GenBank/DDBJ databases">
        <title>Genome sequencing of the rare red list fungi Hericium alpestre (H. flagellum).</title>
        <authorList>
            <person name="Buettner E."/>
            <person name="Kellner H."/>
        </authorList>
    </citation>
    <scope>NUCLEOTIDE SEQUENCE [LARGE SCALE GENOMIC DNA]</scope>
    <source>
        <strain evidence="3 4">DSM 108284</strain>
    </source>
</reference>
<evidence type="ECO:0000256" key="1">
    <source>
        <dbReference type="SAM" id="Coils"/>
    </source>
</evidence>
<evidence type="ECO:0000256" key="2">
    <source>
        <dbReference type="SAM" id="MobiDB-lite"/>
    </source>
</evidence>
<dbReference type="AlphaFoldDB" id="A0A4Y9ZG27"/>
<keyword evidence="1" id="KW-0175">Coiled coil</keyword>
<feature type="coiled-coil region" evidence="1">
    <location>
        <begin position="55"/>
        <end position="82"/>
    </location>
</feature>
<accession>A0A4Y9ZG27</accession>
<gene>
    <name evidence="3" type="ORF">EWM64_g10296</name>
</gene>
<dbReference type="EMBL" id="SFCI01002604">
    <property type="protein sequence ID" value="TFY73716.1"/>
    <property type="molecule type" value="Genomic_DNA"/>
</dbReference>
<feature type="region of interest" description="Disordered" evidence="2">
    <location>
        <begin position="129"/>
        <end position="188"/>
    </location>
</feature>